<feature type="compositionally biased region" description="Basic and acidic residues" evidence="1">
    <location>
        <begin position="319"/>
        <end position="333"/>
    </location>
</feature>
<sequence>MGRKRQRNRSESPESRRHRRRQRRDGAPAPSPLLSNDKSDPRRQTDSPDQQLVTPPASGRKNPQQLRRSPRKLAGATPVSFSRDRRDTSSTEEEVDELDDEWDQLDQDDGGLAPDGLVVEDSELERQAAESDSDADSTDEEHAEASSRRATRGIKANYLDRGSDSAASTSSDESVTEFSDSSGDDEGGNRSSSPSSELTLRDDSASSIACSTESDSDGMTDESRTPRGRRRRRLHTIAVPDSDSESTASSSIVVASRTPRRSPRRFPSGRSTGSPSLSARRTPRSSLISTPRRDRFFYELSPLMHEAFVRPNDPEMRAVDKAYRKQAQSDHDYTPSSDSDCAGRSRRGGAQRGRPPRRSIIFLPDAELDDAPGDDDDGDDGEVWLGCDPDAQEKDLSAAEGSDRALDPDSDDGWDVWDWEDEESSSPRGDEHGDDWDRRDEGDVSSAGELVDDSPRQDEGYASQAGDKPCTPPGHEPPAAVPARRGARPSQNIRGRYENLGWTIEGAPAPHPCVRFHGLGAASPVYDPRPPPSPKTEEELKSLEVMQRELDEWADAYNKRSEEFVARMMQNVPPGWGDSKPVDVAAAEQAEADEEEEEEVDQLADSDELEYADPPPRRRRKR</sequence>
<feature type="compositionally biased region" description="Basic and acidic residues" evidence="1">
    <location>
        <begin position="428"/>
        <end position="442"/>
    </location>
</feature>
<feature type="compositionally biased region" description="Acidic residues" evidence="1">
    <location>
        <begin position="131"/>
        <end position="142"/>
    </location>
</feature>
<feature type="compositionally biased region" description="Low complexity" evidence="1">
    <location>
        <begin position="265"/>
        <end position="276"/>
    </location>
</feature>
<dbReference type="EMBL" id="PJQD01000156">
    <property type="protein sequence ID" value="POY69966.1"/>
    <property type="molecule type" value="Genomic_DNA"/>
</dbReference>
<feature type="compositionally biased region" description="Acidic residues" evidence="1">
    <location>
        <begin position="90"/>
        <end position="109"/>
    </location>
</feature>
<evidence type="ECO:0000256" key="1">
    <source>
        <dbReference type="SAM" id="MobiDB-lite"/>
    </source>
</evidence>
<comment type="caution">
    <text evidence="2">The sequence shown here is derived from an EMBL/GenBank/DDBJ whole genome shotgun (WGS) entry which is preliminary data.</text>
</comment>
<feature type="compositionally biased region" description="Basic residues" evidence="1">
    <location>
        <begin position="344"/>
        <end position="357"/>
    </location>
</feature>
<organism evidence="2 3">
    <name type="scientific">Rhodotorula taiwanensis</name>
    <dbReference type="NCBI Taxonomy" id="741276"/>
    <lineage>
        <taxon>Eukaryota</taxon>
        <taxon>Fungi</taxon>
        <taxon>Dikarya</taxon>
        <taxon>Basidiomycota</taxon>
        <taxon>Pucciniomycotina</taxon>
        <taxon>Microbotryomycetes</taxon>
        <taxon>Sporidiobolales</taxon>
        <taxon>Sporidiobolaceae</taxon>
        <taxon>Rhodotorula</taxon>
    </lineage>
</organism>
<feature type="region of interest" description="Disordered" evidence="1">
    <location>
        <begin position="1"/>
        <end position="293"/>
    </location>
</feature>
<dbReference type="AlphaFoldDB" id="A0A2S5AZK5"/>
<feature type="compositionally biased region" description="Polar residues" evidence="1">
    <location>
        <begin position="189"/>
        <end position="198"/>
    </location>
</feature>
<dbReference type="Proteomes" id="UP000237144">
    <property type="component" value="Unassembled WGS sequence"/>
</dbReference>
<name>A0A2S5AZK5_9BASI</name>
<reference evidence="2 3" key="1">
    <citation type="journal article" date="2018" name="Front. Microbiol.">
        <title>Prospects for Fungal Bioremediation of Acidic Radioactive Waste Sites: Characterization and Genome Sequence of Rhodotorula taiwanensis MD1149.</title>
        <authorList>
            <person name="Tkavc R."/>
            <person name="Matrosova V.Y."/>
            <person name="Grichenko O.E."/>
            <person name="Gostincar C."/>
            <person name="Volpe R.P."/>
            <person name="Klimenkova P."/>
            <person name="Gaidamakova E.K."/>
            <person name="Zhou C.E."/>
            <person name="Stewart B.J."/>
            <person name="Lyman M.G."/>
            <person name="Malfatti S.A."/>
            <person name="Rubinfeld B."/>
            <person name="Courtot M."/>
            <person name="Singh J."/>
            <person name="Dalgard C.L."/>
            <person name="Hamilton T."/>
            <person name="Frey K.G."/>
            <person name="Gunde-Cimerman N."/>
            <person name="Dugan L."/>
            <person name="Daly M.J."/>
        </authorList>
    </citation>
    <scope>NUCLEOTIDE SEQUENCE [LARGE SCALE GENOMIC DNA]</scope>
    <source>
        <strain evidence="2 3">MD1149</strain>
    </source>
</reference>
<feature type="compositionally biased region" description="Acidic residues" evidence="1">
    <location>
        <begin position="366"/>
        <end position="382"/>
    </location>
</feature>
<protein>
    <submittedName>
        <fullName evidence="2">Uncharacterized protein</fullName>
    </submittedName>
</protein>
<feature type="compositionally biased region" description="Basic and acidic residues" evidence="1">
    <location>
        <begin position="37"/>
        <end position="46"/>
    </location>
</feature>
<feature type="compositionally biased region" description="Basic and acidic residues" evidence="1">
    <location>
        <begin position="391"/>
        <end position="407"/>
    </location>
</feature>
<feature type="compositionally biased region" description="Low complexity" evidence="1">
    <location>
        <begin position="245"/>
        <end position="257"/>
    </location>
</feature>
<proteinExistence type="predicted"/>
<feature type="compositionally biased region" description="Pro residues" evidence="1">
    <location>
        <begin position="470"/>
        <end position="480"/>
    </location>
</feature>
<feature type="region of interest" description="Disordered" evidence="1">
    <location>
        <begin position="572"/>
        <end position="622"/>
    </location>
</feature>
<keyword evidence="3" id="KW-1185">Reference proteome</keyword>
<accession>A0A2S5AZK5</accession>
<feature type="compositionally biased region" description="Low complexity" evidence="1">
    <location>
        <begin position="164"/>
        <end position="177"/>
    </location>
</feature>
<gene>
    <name evidence="2" type="ORF">BMF94_7010</name>
</gene>
<evidence type="ECO:0000313" key="3">
    <source>
        <dbReference type="Proteomes" id="UP000237144"/>
    </source>
</evidence>
<feature type="compositionally biased region" description="Acidic residues" evidence="1">
    <location>
        <begin position="590"/>
        <end position="611"/>
    </location>
</feature>
<evidence type="ECO:0000313" key="2">
    <source>
        <dbReference type="EMBL" id="POY69966.1"/>
    </source>
</evidence>
<feature type="compositionally biased region" description="Acidic residues" evidence="1">
    <location>
        <begin position="408"/>
        <end position="424"/>
    </location>
</feature>
<feature type="compositionally biased region" description="Basic residues" evidence="1">
    <location>
        <begin position="226"/>
        <end position="235"/>
    </location>
</feature>
<feature type="region of interest" description="Disordered" evidence="1">
    <location>
        <begin position="319"/>
        <end position="494"/>
    </location>
</feature>